<accession>A0ABU8RHZ4</accession>
<comment type="pathway">
    <text evidence="1">Metabolic intermediate biosynthesis; chorismate biosynthesis; chorismate from D-erythrose 4-phosphate and phosphoenolpyruvate: step 4/7.</text>
</comment>
<evidence type="ECO:0000313" key="6">
    <source>
        <dbReference type="EMBL" id="MEJ5944654.1"/>
    </source>
</evidence>
<dbReference type="SUPFAM" id="SSF53223">
    <property type="entry name" value="Aminoacid dehydrogenase-like, N-terminal domain"/>
    <property type="match status" value="1"/>
</dbReference>
<dbReference type="NCBIfam" id="NF001311">
    <property type="entry name" value="PRK00258.1-3"/>
    <property type="match status" value="1"/>
</dbReference>
<dbReference type="Pfam" id="PF18317">
    <property type="entry name" value="SDH_C"/>
    <property type="match status" value="1"/>
</dbReference>
<dbReference type="EC" id="1.1.1.25" evidence="6"/>
<dbReference type="PANTHER" id="PTHR21089">
    <property type="entry name" value="SHIKIMATE DEHYDROGENASE"/>
    <property type="match status" value="1"/>
</dbReference>
<organism evidence="6 7">
    <name type="scientific">Pseudokineococcus basanitobsidens</name>
    <dbReference type="NCBI Taxonomy" id="1926649"/>
    <lineage>
        <taxon>Bacteria</taxon>
        <taxon>Bacillati</taxon>
        <taxon>Actinomycetota</taxon>
        <taxon>Actinomycetes</taxon>
        <taxon>Kineosporiales</taxon>
        <taxon>Kineosporiaceae</taxon>
        <taxon>Pseudokineococcus</taxon>
    </lineage>
</organism>
<dbReference type="InterPro" id="IPR041121">
    <property type="entry name" value="SDH_C"/>
</dbReference>
<gene>
    <name evidence="6" type="ORF">WDZ17_05020</name>
</gene>
<dbReference type="InterPro" id="IPR036291">
    <property type="entry name" value="NAD(P)-bd_dom_sf"/>
</dbReference>
<evidence type="ECO:0000313" key="7">
    <source>
        <dbReference type="Proteomes" id="UP001387100"/>
    </source>
</evidence>
<reference evidence="6 7" key="1">
    <citation type="journal article" date="2017" name="Int. J. Syst. Evol. Microbiol.">
        <title>Pseudokineococcus basanitobsidens sp. nov., isolated from volcanic rock.</title>
        <authorList>
            <person name="Lee D.W."/>
            <person name="Park M.Y."/>
            <person name="Kim J.J."/>
            <person name="Kim B.S."/>
        </authorList>
    </citation>
    <scope>NUCLEOTIDE SEQUENCE [LARGE SCALE GENOMIC DNA]</scope>
    <source>
        <strain evidence="6 7">DSM 103726</strain>
    </source>
</reference>
<dbReference type="SUPFAM" id="SSF51735">
    <property type="entry name" value="NAD(P)-binding Rossmann-fold domains"/>
    <property type="match status" value="1"/>
</dbReference>
<evidence type="ECO:0000256" key="1">
    <source>
        <dbReference type="ARBA" id="ARBA00004871"/>
    </source>
</evidence>
<keyword evidence="6" id="KW-0560">Oxidoreductase</keyword>
<evidence type="ECO:0000256" key="2">
    <source>
        <dbReference type="ARBA" id="ARBA00023141"/>
    </source>
</evidence>
<dbReference type="RefSeq" id="WP_339574039.1">
    <property type="nucleotide sequence ID" value="NZ_JBBIAA010000003.1"/>
</dbReference>
<sequence length="312" mass="31285">MAARQPAGLSADAAPDGGPLHGRRAAVLGSPVAHSLSPAMHRAAHAALGLQGWTYEAVEVDEAGLPAFLEGCGAAWAGLSLTMPLKRAVLPLLAHRDDVAAATGAVNTVTWVRHATHDVGRAGREPVGANTDVEGVVRALGPVLTPAPAGGRRGVVLGGGATAVSSVVALGRLGCPQVVAHVREPARAGALVAAGQRSGVEVELAPWAEAAAGLVAADVVVSTAPAGAADDVARSLARATATGAALLDVVYDPWPTALARAWAGRGPVVDGVEMLVHQAVAQVALMTGHRPAADVLRHAAARERRHRATSGG</sequence>
<name>A0ABU8RHZ4_9ACTN</name>
<dbReference type="Pfam" id="PF08501">
    <property type="entry name" value="Shikimate_dh_N"/>
    <property type="match status" value="1"/>
</dbReference>
<feature type="region of interest" description="Disordered" evidence="3">
    <location>
        <begin position="1"/>
        <end position="24"/>
    </location>
</feature>
<keyword evidence="2" id="KW-0028">Amino-acid biosynthesis</keyword>
<dbReference type="GO" id="GO:0004764">
    <property type="term" value="F:shikimate 3-dehydrogenase (NADP+) activity"/>
    <property type="evidence" value="ECO:0007669"/>
    <property type="project" value="UniProtKB-EC"/>
</dbReference>
<evidence type="ECO:0000259" key="4">
    <source>
        <dbReference type="Pfam" id="PF08501"/>
    </source>
</evidence>
<dbReference type="InterPro" id="IPR046346">
    <property type="entry name" value="Aminoacid_DH-like_N_sf"/>
</dbReference>
<dbReference type="EMBL" id="JBBIAA010000003">
    <property type="protein sequence ID" value="MEJ5944654.1"/>
    <property type="molecule type" value="Genomic_DNA"/>
</dbReference>
<keyword evidence="2" id="KW-0057">Aromatic amino acid biosynthesis</keyword>
<keyword evidence="7" id="KW-1185">Reference proteome</keyword>
<dbReference type="Gene3D" id="3.40.50.720">
    <property type="entry name" value="NAD(P)-binding Rossmann-like Domain"/>
    <property type="match status" value="1"/>
</dbReference>
<comment type="caution">
    <text evidence="6">The sequence shown here is derived from an EMBL/GenBank/DDBJ whole genome shotgun (WGS) entry which is preliminary data.</text>
</comment>
<dbReference type="PANTHER" id="PTHR21089:SF1">
    <property type="entry name" value="BIFUNCTIONAL 3-DEHYDROQUINATE DEHYDRATASE_SHIKIMATE DEHYDROGENASE, CHLOROPLASTIC"/>
    <property type="match status" value="1"/>
</dbReference>
<dbReference type="Proteomes" id="UP001387100">
    <property type="component" value="Unassembled WGS sequence"/>
</dbReference>
<dbReference type="InterPro" id="IPR013708">
    <property type="entry name" value="Shikimate_DH-bd_N"/>
</dbReference>
<proteinExistence type="predicted"/>
<dbReference type="Gene3D" id="3.40.50.10860">
    <property type="entry name" value="Leucine Dehydrogenase, chain A, domain 1"/>
    <property type="match status" value="1"/>
</dbReference>
<evidence type="ECO:0000259" key="5">
    <source>
        <dbReference type="Pfam" id="PF18317"/>
    </source>
</evidence>
<evidence type="ECO:0000256" key="3">
    <source>
        <dbReference type="SAM" id="MobiDB-lite"/>
    </source>
</evidence>
<protein>
    <submittedName>
        <fullName evidence="6">Shikimate dehydrogenase</fullName>
        <ecNumber evidence="6">1.1.1.25</ecNumber>
    </submittedName>
</protein>
<feature type="domain" description="Shikimate dehydrogenase substrate binding N-terminal" evidence="4">
    <location>
        <begin position="27"/>
        <end position="109"/>
    </location>
</feature>
<feature type="domain" description="SDH C-terminal" evidence="5">
    <location>
        <begin position="271"/>
        <end position="300"/>
    </location>
</feature>
<dbReference type="InterPro" id="IPR022893">
    <property type="entry name" value="Shikimate_DH_fam"/>
</dbReference>